<accession>U2TEU9</accession>
<dbReference type="Proteomes" id="UP000016605">
    <property type="component" value="Unassembled WGS sequence"/>
</dbReference>
<evidence type="ECO:0000313" key="3">
    <source>
        <dbReference type="Proteomes" id="UP000016605"/>
    </source>
</evidence>
<comment type="caution">
    <text evidence="2">The sequence shown here is derived from an EMBL/GenBank/DDBJ whole genome shotgun (WGS) entry which is preliminary data.</text>
</comment>
<proteinExistence type="predicted"/>
<organism evidence="2 3">
    <name type="scientific">Leifsonia aquatica ATCC 14665</name>
    <dbReference type="NCBI Taxonomy" id="1358026"/>
    <lineage>
        <taxon>Bacteria</taxon>
        <taxon>Bacillati</taxon>
        <taxon>Actinomycetota</taxon>
        <taxon>Actinomycetes</taxon>
        <taxon>Micrococcales</taxon>
        <taxon>Microbacteriaceae</taxon>
        <taxon>Leifsonia</taxon>
    </lineage>
</organism>
<dbReference type="AlphaFoldDB" id="U2TEU9"/>
<gene>
    <name evidence="2" type="ORF">N136_00414</name>
</gene>
<dbReference type="HOGENOM" id="CLU_3100352_0_0_11"/>
<sequence length="51" mass="5501">MDHSTSSENARSVVFRHRSGSSPATATPAQRGRSDRSGPFARMLLIEISKG</sequence>
<evidence type="ECO:0000256" key="1">
    <source>
        <dbReference type="SAM" id="MobiDB-lite"/>
    </source>
</evidence>
<protein>
    <submittedName>
        <fullName evidence="2">Uncharacterized protein</fullName>
    </submittedName>
</protein>
<feature type="region of interest" description="Disordered" evidence="1">
    <location>
        <begin position="1"/>
        <end position="39"/>
    </location>
</feature>
<name>U2TEU9_LEIAQ</name>
<feature type="compositionally biased region" description="Polar residues" evidence="1">
    <location>
        <begin position="1"/>
        <end position="10"/>
    </location>
</feature>
<reference evidence="2 3" key="1">
    <citation type="submission" date="2013-08" db="EMBL/GenBank/DDBJ databases">
        <authorList>
            <person name="Weinstock G."/>
            <person name="Sodergren E."/>
            <person name="Wylie T."/>
            <person name="Fulton L."/>
            <person name="Fulton R."/>
            <person name="Fronick C."/>
            <person name="O'Laughlin M."/>
            <person name="Godfrey J."/>
            <person name="Miner T."/>
            <person name="Herter B."/>
            <person name="Appelbaum E."/>
            <person name="Cordes M."/>
            <person name="Lek S."/>
            <person name="Wollam A."/>
            <person name="Pepin K.H."/>
            <person name="Palsikar V.B."/>
            <person name="Mitreva M."/>
            <person name="Wilson R.K."/>
        </authorList>
    </citation>
    <scope>NUCLEOTIDE SEQUENCE [LARGE SCALE GENOMIC DNA]</scope>
    <source>
        <strain evidence="2 3">ATCC 14665</strain>
    </source>
</reference>
<evidence type="ECO:0000313" key="2">
    <source>
        <dbReference type="EMBL" id="ERK73222.1"/>
    </source>
</evidence>
<dbReference type="EMBL" id="AWVQ01000037">
    <property type="protein sequence ID" value="ERK73222.1"/>
    <property type="molecule type" value="Genomic_DNA"/>
</dbReference>